<comment type="subcellular location">
    <subcellularLocation>
        <location evidence="1">Nucleus</location>
    </subcellularLocation>
</comment>
<dbReference type="GeneID" id="54302846"/>
<dbReference type="OrthoDB" id="1939643at2759"/>
<dbReference type="RefSeq" id="XP_033401609.1">
    <property type="nucleotide sequence ID" value="XM_033545341.1"/>
</dbReference>
<accession>A0A6A6BSU0</accession>
<dbReference type="Proteomes" id="UP000799438">
    <property type="component" value="Unassembled WGS sequence"/>
</dbReference>
<name>A0A6A6BSU0_9PEZI</name>
<feature type="domain" description="Mif2 N-terminal" evidence="7">
    <location>
        <begin position="16"/>
        <end position="152"/>
    </location>
</feature>
<evidence type="ECO:0000256" key="2">
    <source>
        <dbReference type="ARBA" id="ARBA00010291"/>
    </source>
</evidence>
<feature type="compositionally biased region" description="Acidic residues" evidence="5">
    <location>
        <begin position="319"/>
        <end position="331"/>
    </location>
</feature>
<dbReference type="PANTHER" id="PTHR16684:SF11">
    <property type="entry name" value="CENTROMERE PROTEIN C"/>
    <property type="match status" value="1"/>
</dbReference>
<dbReference type="InterPro" id="IPR025974">
    <property type="entry name" value="Mif2/CENP-C_cupin"/>
</dbReference>
<dbReference type="GO" id="GO:0051382">
    <property type="term" value="P:kinetochore assembly"/>
    <property type="evidence" value="ECO:0007669"/>
    <property type="project" value="InterPro"/>
</dbReference>
<dbReference type="Pfam" id="PF11699">
    <property type="entry name" value="CENP-C_C"/>
    <property type="match status" value="1"/>
</dbReference>
<evidence type="ECO:0000313" key="9">
    <source>
        <dbReference type="Proteomes" id="UP000799438"/>
    </source>
</evidence>
<evidence type="ECO:0000259" key="7">
    <source>
        <dbReference type="Pfam" id="PF15624"/>
    </source>
</evidence>
<dbReference type="InterPro" id="IPR014710">
    <property type="entry name" value="RmlC-like_jellyroll"/>
</dbReference>
<comment type="similarity">
    <text evidence="2">Belongs to the CENP-C/MIF2 family.</text>
</comment>
<dbReference type="InterPro" id="IPR028929">
    <property type="entry name" value="Mif2_N"/>
</dbReference>
<dbReference type="GO" id="GO:0000776">
    <property type="term" value="C:kinetochore"/>
    <property type="evidence" value="ECO:0007669"/>
    <property type="project" value="InterPro"/>
</dbReference>
<gene>
    <name evidence="8" type="ORF">K452DRAFT_340399</name>
</gene>
<feature type="compositionally biased region" description="Polar residues" evidence="5">
    <location>
        <begin position="110"/>
        <end position="126"/>
    </location>
</feature>
<feature type="compositionally biased region" description="Basic and acidic residues" evidence="5">
    <location>
        <begin position="255"/>
        <end position="264"/>
    </location>
</feature>
<reference evidence="8" key="1">
    <citation type="journal article" date="2020" name="Stud. Mycol.">
        <title>101 Dothideomycetes genomes: a test case for predicting lifestyles and emergence of pathogens.</title>
        <authorList>
            <person name="Haridas S."/>
            <person name="Albert R."/>
            <person name="Binder M."/>
            <person name="Bloem J."/>
            <person name="Labutti K."/>
            <person name="Salamov A."/>
            <person name="Andreopoulos B."/>
            <person name="Baker S."/>
            <person name="Barry K."/>
            <person name="Bills G."/>
            <person name="Bluhm B."/>
            <person name="Cannon C."/>
            <person name="Castanera R."/>
            <person name="Culley D."/>
            <person name="Daum C."/>
            <person name="Ezra D."/>
            <person name="Gonzalez J."/>
            <person name="Henrissat B."/>
            <person name="Kuo A."/>
            <person name="Liang C."/>
            <person name="Lipzen A."/>
            <person name="Lutzoni F."/>
            <person name="Magnuson J."/>
            <person name="Mondo S."/>
            <person name="Nolan M."/>
            <person name="Ohm R."/>
            <person name="Pangilinan J."/>
            <person name="Park H.-J."/>
            <person name="Ramirez L."/>
            <person name="Alfaro M."/>
            <person name="Sun H."/>
            <person name="Tritt A."/>
            <person name="Yoshinaga Y."/>
            <person name="Zwiers L.-H."/>
            <person name="Turgeon B."/>
            <person name="Goodwin S."/>
            <person name="Spatafora J."/>
            <person name="Crous P."/>
            <person name="Grigoriev I."/>
        </authorList>
    </citation>
    <scope>NUCLEOTIDE SEQUENCE</scope>
    <source>
        <strain evidence="8">CBS 121167</strain>
    </source>
</reference>
<protein>
    <recommendedName>
        <fullName evidence="10">Mif2/CENP-C cupin domain-containing protein</fullName>
    </recommendedName>
</protein>
<evidence type="ECO:0000256" key="1">
    <source>
        <dbReference type="ARBA" id="ARBA00004123"/>
    </source>
</evidence>
<dbReference type="Gene3D" id="2.60.120.10">
    <property type="entry name" value="Jelly Rolls"/>
    <property type="match status" value="1"/>
</dbReference>
<dbReference type="SMART" id="SM00384">
    <property type="entry name" value="AT_hook"/>
    <property type="match status" value="3"/>
</dbReference>
<dbReference type="Pfam" id="PF15624">
    <property type="entry name" value="Mif2_N"/>
    <property type="match status" value="1"/>
</dbReference>
<feature type="compositionally biased region" description="Basic and acidic residues" evidence="5">
    <location>
        <begin position="495"/>
        <end position="508"/>
    </location>
</feature>
<feature type="compositionally biased region" description="Acidic residues" evidence="5">
    <location>
        <begin position="341"/>
        <end position="357"/>
    </location>
</feature>
<dbReference type="InterPro" id="IPR017956">
    <property type="entry name" value="AT_hook_DNA-bd_motif"/>
</dbReference>
<feature type="compositionally biased region" description="Basic residues" evidence="5">
    <location>
        <begin position="361"/>
        <end position="371"/>
    </location>
</feature>
<dbReference type="InterPro" id="IPR028386">
    <property type="entry name" value="CENP-C/Mif2/cnp3"/>
</dbReference>
<keyword evidence="9" id="KW-1185">Reference proteome</keyword>
<feature type="compositionally biased region" description="Low complexity" evidence="5">
    <location>
        <begin position="292"/>
        <end position="305"/>
    </location>
</feature>
<feature type="domain" description="Mif2/CENP-C cupin" evidence="6">
    <location>
        <begin position="587"/>
        <end position="652"/>
    </location>
</feature>
<feature type="compositionally biased region" description="Acidic residues" evidence="5">
    <location>
        <begin position="376"/>
        <end position="388"/>
    </location>
</feature>
<dbReference type="InterPro" id="IPR011051">
    <property type="entry name" value="RmlC_Cupin_sf"/>
</dbReference>
<evidence type="ECO:0000256" key="4">
    <source>
        <dbReference type="ARBA" id="ARBA00023242"/>
    </source>
</evidence>
<feature type="compositionally biased region" description="Low complexity" evidence="5">
    <location>
        <begin position="159"/>
        <end position="169"/>
    </location>
</feature>
<organism evidence="8 9">
    <name type="scientific">Aplosporella prunicola CBS 121167</name>
    <dbReference type="NCBI Taxonomy" id="1176127"/>
    <lineage>
        <taxon>Eukaryota</taxon>
        <taxon>Fungi</taxon>
        <taxon>Dikarya</taxon>
        <taxon>Ascomycota</taxon>
        <taxon>Pezizomycotina</taxon>
        <taxon>Dothideomycetes</taxon>
        <taxon>Dothideomycetes incertae sedis</taxon>
        <taxon>Botryosphaeriales</taxon>
        <taxon>Aplosporellaceae</taxon>
        <taxon>Aplosporella</taxon>
    </lineage>
</organism>
<feature type="compositionally biased region" description="Basic and acidic residues" evidence="5">
    <location>
        <begin position="33"/>
        <end position="42"/>
    </location>
</feature>
<evidence type="ECO:0000256" key="3">
    <source>
        <dbReference type="ARBA" id="ARBA00023125"/>
    </source>
</evidence>
<dbReference type="PANTHER" id="PTHR16684">
    <property type="entry name" value="CENTROMERE PROTEIN C"/>
    <property type="match status" value="1"/>
</dbReference>
<dbReference type="GO" id="GO:0051315">
    <property type="term" value="P:attachment of mitotic spindle microtubules to kinetochore"/>
    <property type="evidence" value="ECO:0007669"/>
    <property type="project" value="TreeGrafter"/>
</dbReference>
<keyword evidence="3" id="KW-0238">DNA-binding</keyword>
<dbReference type="GO" id="GO:0005634">
    <property type="term" value="C:nucleus"/>
    <property type="evidence" value="ECO:0007669"/>
    <property type="project" value="UniProtKB-SubCell"/>
</dbReference>
<dbReference type="AlphaFoldDB" id="A0A6A6BSU0"/>
<dbReference type="GO" id="GO:0051455">
    <property type="term" value="P:spindle attachment to meiosis I kinetochore"/>
    <property type="evidence" value="ECO:0007669"/>
    <property type="project" value="TreeGrafter"/>
</dbReference>
<keyword evidence="4" id="KW-0539">Nucleus</keyword>
<feature type="compositionally biased region" description="Basic residues" evidence="5">
    <location>
        <begin position="509"/>
        <end position="520"/>
    </location>
</feature>
<evidence type="ECO:0000313" key="8">
    <source>
        <dbReference type="EMBL" id="KAF2145897.1"/>
    </source>
</evidence>
<dbReference type="EMBL" id="ML995476">
    <property type="protein sequence ID" value="KAF2145897.1"/>
    <property type="molecule type" value="Genomic_DNA"/>
</dbReference>
<feature type="region of interest" description="Disordered" evidence="5">
    <location>
        <begin position="495"/>
        <end position="538"/>
    </location>
</feature>
<feature type="compositionally biased region" description="Acidic residues" evidence="5">
    <location>
        <begin position="529"/>
        <end position="538"/>
    </location>
</feature>
<feature type="compositionally biased region" description="Polar residues" evidence="5">
    <location>
        <begin position="66"/>
        <end position="80"/>
    </location>
</feature>
<proteinExistence type="inferred from homology"/>
<sequence>MAPADTPGKKKRDNNYFNVGVQGRKTGITLKDTGIRDEHGMEPIDGIFSSPEKSPPKRPAPKPADTTLTSSDMDVQQSSMPEPADALSARRSIRPTKTSYFPPPMARSPIKTNIGSSPRRQSSMGPPSQMRRSARTPDRAASHPVVARKLDFGGDEQTSETIRSSGSRSSRTRGKERADIYDLRPSPVPDQNQTHDESIVEEETQDFDFPVNGVNDDSPLPGDGGDSLQILPDVEQPLEGTPLVERPKTKRGRPKKDAESVQKENEEEPAIPTSPPASKKGRGRPKKANGLVSAKASNAAASKVAPGRSASKPATNGQVDEESAMDLDVPTEEPSFQQQDTEMEVDQEVATELEPEPEPPKRKRGPGKKSSKPIVQEDESEEPTEDQEPPTKRAKKKPAPKKPPPSQRDPNARITSSRKNVGKEKENEEPELQQSPAKRGSKPPTALPRSLQVLRDGTPFDDAGVKTTRSGRTSVKPLNFWQNEKIEYLHDGTKQQITRAEETEVPKRKMEKRRGRGRPRVKPEKSENAEEEDLELEEWEKSPGVMAGWVNGWDETEQVVINEGGIQEDLAFSATRIQTREVKSGNFRYAKIIGIPFFGAGMVDIPAHGSKRAKNSRRMHMAFCLLSGKVEVTVGDNLFSISKGGVWLVPRGEFQPHPSVLFPSFPASSQSFDLSLSLSDSLRVKQAASWRD</sequence>
<dbReference type="GO" id="GO:0019237">
    <property type="term" value="F:centromeric DNA binding"/>
    <property type="evidence" value="ECO:0007669"/>
    <property type="project" value="InterPro"/>
</dbReference>
<evidence type="ECO:0000259" key="6">
    <source>
        <dbReference type="Pfam" id="PF11699"/>
    </source>
</evidence>
<dbReference type="SUPFAM" id="SSF51182">
    <property type="entry name" value="RmlC-like cupins"/>
    <property type="match status" value="1"/>
</dbReference>
<feature type="compositionally biased region" description="Basic and acidic residues" evidence="5">
    <location>
        <begin position="173"/>
        <end position="182"/>
    </location>
</feature>
<dbReference type="PRINTS" id="PR00929">
    <property type="entry name" value="ATHOOK"/>
</dbReference>
<evidence type="ECO:0008006" key="10">
    <source>
        <dbReference type="Google" id="ProtNLM"/>
    </source>
</evidence>
<evidence type="ECO:0000256" key="5">
    <source>
        <dbReference type="SAM" id="MobiDB-lite"/>
    </source>
</evidence>
<feature type="region of interest" description="Disordered" evidence="5">
    <location>
        <begin position="1"/>
        <end position="471"/>
    </location>
</feature>